<keyword evidence="12" id="KW-0411">Iron-sulfur</keyword>
<protein>
    <recommendedName>
        <fullName evidence="6">3-isopropylmalate dehydratase</fullName>
        <ecNumber evidence="6">4.2.1.33</ecNumber>
    </recommendedName>
</protein>
<dbReference type="PROSITE" id="PS00450">
    <property type="entry name" value="ACONITASE_1"/>
    <property type="match status" value="1"/>
</dbReference>
<sequence>MGLKPGIPLTEVAIDKVFIGSCTNSRIEDLRAAAEIAKGRKVAPGVQALVVPGSGP</sequence>
<gene>
    <name evidence="16" type="primary">leuC_2</name>
    <name evidence="16" type="ORF">NCTC11112_03287</name>
</gene>
<keyword evidence="14" id="KW-0100">Branched-chain amino acid biosynthesis</keyword>
<dbReference type="InterPro" id="IPR001030">
    <property type="entry name" value="Acoase/IPM_deHydtase_lsu_aba"/>
</dbReference>
<evidence type="ECO:0000256" key="13">
    <source>
        <dbReference type="ARBA" id="ARBA00023239"/>
    </source>
</evidence>
<comment type="catalytic activity">
    <reaction evidence="1">
        <text>(2R,3S)-3-isopropylmalate = (2S)-2-isopropylmalate</text>
        <dbReference type="Rhea" id="RHEA:32287"/>
        <dbReference type="ChEBI" id="CHEBI:1178"/>
        <dbReference type="ChEBI" id="CHEBI:35121"/>
        <dbReference type="EC" id="4.2.1.33"/>
    </reaction>
</comment>
<dbReference type="InterPro" id="IPR050067">
    <property type="entry name" value="IPM_dehydratase_rel_enz"/>
</dbReference>
<evidence type="ECO:0000256" key="8">
    <source>
        <dbReference type="ARBA" id="ARBA00022485"/>
    </source>
</evidence>
<evidence type="ECO:0000256" key="10">
    <source>
        <dbReference type="ARBA" id="ARBA00022723"/>
    </source>
</evidence>
<evidence type="ECO:0000256" key="12">
    <source>
        <dbReference type="ARBA" id="ARBA00023014"/>
    </source>
</evidence>
<keyword evidence="8" id="KW-0004">4Fe-4S</keyword>
<dbReference type="InterPro" id="IPR036008">
    <property type="entry name" value="Aconitase_4Fe-4S_dom"/>
</dbReference>
<evidence type="ECO:0000256" key="11">
    <source>
        <dbReference type="ARBA" id="ARBA00023004"/>
    </source>
</evidence>
<reference evidence="16 17" key="1">
    <citation type="submission" date="2018-06" db="EMBL/GenBank/DDBJ databases">
        <authorList>
            <consortium name="Pathogen Informatics"/>
            <person name="Doyle S."/>
        </authorList>
    </citation>
    <scope>NUCLEOTIDE SEQUENCE [LARGE SCALE GENOMIC DNA]</scope>
    <source>
        <strain evidence="16 17">NCTC11112</strain>
    </source>
</reference>
<dbReference type="EMBL" id="UGAW01000001">
    <property type="protein sequence ID" value="STG52770.1"/>
    <property type="molecule type" value="Genomic_DNA"/>
</dbReference>
<evidence type="ECO:0000256" key="5">
    <source>
        <dbReference type="ARBA" id="ARBA00011271"/>
    </source>
</evidence>
<feature type="domain" description="Aconitase/3-isopropylmalate dehydratase large subunit alpha/beta/alpha" evidence="15">
    <location>
        <begin position="2"/>
        <end position="55"/>
    </location>
</feature>
<evidence type="ECO:0000259" key="15">
    <source>
        <dbReference type="Pfam" id="PF00330"/>
    </source>
</evidence>
<dbReference type="GO" id="GO:0046872">
    <property type="term" value="F:metal ion binding"/>
    <property type="evidence" value="ECO:0007669"/>
    <property type="project" value="UniProtKB-KW"/>
</dbReference>
<dbReference type="PANTHER" id="PTHR43822">
    <property type="entry name" value="HOMOACONITASE, MITOCHONDRIAL-RELATED"/>
    <property type="match status" value="1"/>
</dbReference>
<dbReference type="GO" id="GO:0009098">
    <property type="term" value="P:L-leucine biosynthetic process"/>
    <property type="evidence" value="ECO:0007669"/>
    <property type="project" value="UniProtKB-KW"/>
</dbReference>
<evidence type="ECO:0000256" key="14">
    <source>
        <dbReference type="ARBA" id="ARBA00023304"/>
    </source>
</evidence>
<keyword evidence="13 16" id="KW-0456">Lyase</keyword>
<dbReference type="Proteomes" id="UP000254817">
    <property type="component" value="Unassembled WGS sequence"/>
</dbReference>
<evidence type="ECO:0000313" key="17">
    <source>
        <dbReference type="Proteomes" id="UP000254817"/>
    </source>
</evidence>
<keyword evidence="10" id="KW-0479">Metal-binding</keyword>
<evidence type="ECO:0000256" key="1">
    <source>
        <dbReference type="ARBA" id="ARBA00000491"/>
    </source>
</evidence>
<name>A0A376MRG4_ECOLX</name>
<proteinExistence type="predicted"/>
<dbReference type="GO" id="GO:0003861">
    <property type="term" value="F:3-isopropylmalate dehydratase activity"/>
    <property type="evidence" value="ECO:0007669"/>
    <property type="project" value="UniProtKB-EC"/>
</dbReference>
<dbReference type="PANTHER" id="PTHR43822:SF9">
    <property type="entry name" value="3-ISOPROPYLMALATE DEHYDRATASE"/>
    <property type="match status" value="1"/>
</dbReference>
<keyword evidence="11" id="KW-0408">Iron</keyword>
<dbReference type="AlphaFoldDB" id="A0A376MRG4"/>
<dbReference type="EC" id="4.2.1.33" evidence="6"/>
<evidence type="ECO:0000256" key="6">
    <source>
        <dbReference type="ARBA" id="ARBA00011998"/>
    </source>
</evidence>
<evidence type="ECO:0000256" key="4">
    <source>
        <dbReference type="ARBA" id="ARBA00004729"/>
    </source>
</evidence>
<evidence type="ECO:0000256" key="3">
    <source>
        <dbReference type="ARBA" id="ARBA00002695"/>
    </source>
</evidence>
<comment type="cofactor">
    <cofactor evidence="2">
        <name>[4Fe-4S] cluster</name>
        <dbReference type="ChEBI" id="CHEBI:49883"/>
    </cofactor>
</comment>
<evidence type="ECO:0000256" key="9">
    <source>
        <dbReference type="ARBA" id="ARBA00022605"/>
    </source>
</evidence>
<dbReference type="GO" id="GO:0051539">
    <property type="term" value="F:4 iron, 4 sulfur cluster binding"/>
    <property type="evidence" value="ECO:0007669"/>
    <property type="project" value="UniProtKB-KW"/>
</dbReference>
<dbReference type="InterPro" id="IPR015931">
    <property type="entry name" value="Acnase/IPM_dHydase_lsu_aba_1/3"/>
</dbReference>
<dbReference type="SUPFAM" id="SSF53732">
    <property type="entry name" value="Aconitase iron-sulfur domain"/>
    <property type="match status" value="1"/>
</dbReference>
<organism evidence="16 17">
    <name type="scientific">Escherichia coli</name>
    <dbReference type="NCBI Taxonomy" id="562"/>
    <lineage>
        <taxon>Bacteria</taxon>
        <taxon>Pseudomonadati</taxon>
        <taxon>Pseudomonadota</taxon>
        <taxon>Gammaproteobacteria</taxon>
        <taxon>Enterobacterales</taxon>
        <taxon>Enterobacteriaceae</taxon>
        <taxon>Escherichia</taxon>
    </lineage>
</organism>
<dbReference type="Gene3D" id="3.30.499.10">
    <property type="entry name" value="Aconitase, domain 3"/>
    <property type="match status" value="1"/>
</dbReference>
<accession>A0A376MRG4</accession>
<evidence type="ECO:0000256" key="2">
    <source>
        <dbReference type="ARBA" id="ARBA00001966"/>
    </source>
</evidence>
<dbReference type="InterPro" id="IPR018136">
    <property type="entry name" value="Aconitase_4Fe-4S_BS"/>
</dbReference>
<comment type="function">
    <text evidence="3">Catalyzes the isomerization between 2-isopropylmalate and 3-isopropylmalate, via the formation of 2-isopropylmaleate.</text>
</comment>
<evidence type="ECO:0000313" key="16">
    <source>
        <dbReference type="EMBL" id="STG52770.1"/>
    </source>
</evidence>
<keyword evidence="7" id="KW-0432">Leucine biosynthesis</keyword>
<comment type="subunit">
    <text evidence="5">Heterodimer of LeuC and LeuD.</text>
</comment>
<keyword evidence="9" id="KW-0028">Amino-acid biosynthesis</keyword>
<comment type="pathway">
    <text evidence="4">Amino-acid biosynthesis; L-leucine biosynthesis; L-leucine from 3-methyl-2-oxobutanoate: step 2/4.</text>
</comment>
<dbReference type="Pfam" id="PF00330">
    <property type="entry name" value="Aconitase"/>
    <property type="match status" value="1"/>
</dbReference>
<evidence type="ECO:0000256" key="7">
    <source>
        <dbReference type="ARBA" id="ARBA00022430"/>
    </source>
</evidence>